<feature type="region of interest" description="Disordered" evidence="1">
    <location>
        <begin position="1"/>
        <end position="46"/>
    </location>
</feature>
<accession>A0A1I4FRY4</accession>
<proteinExistence type="predicted"/>
<keyword evidence="3" id="KW-1185">Reference proteome</keyword>
<evidence type="ECO:0000313" key="2">
    <source>
        <dbReference type="EMBL" id="SFL20594.1"/>
    </source>
</evidence>
<protein>
    <recommendedName>
        <fullName evidence="4">DUF3606 domain-containing protein</fullName>
    </recommendedName>
</protein>
<gene>
    <name evidence="2" type="ORF">SAMN04488498_1576</name>
</gene>
<evidence type="ECO:0000256" key="1">
    <source>
        <dbReference type="SAM" id="MobiDB-lite"/>
    </source>
</evidence>
<name>A0A1I4FRY4_9HYPH</name>
<reference evidence="2 3" key="1">
    <citation type="submission" date="2016-10" db="EMBL/GenBank/DDBJ databases">
        <authorList>
            <person name="Varghese N."/>
            <person name="Submissions S."/>
        </authorList>
    </citation>
    <scope>NUCLEOTIDE SEQUENCE [LARGE SCALE GENOMIC DNA]</scope>
    <source>
        <strain evidence="2 3">DSM 21822</strain>
    </source>
</reference>
<organism evidence="2 3">
    <name type="scientific">Neomesorhizobium albiziae</name>
    <dbReference type="NCBI Taxonomy" id="335020"/>
    <lineage>
        <taxon>Bacteria</taxon>
        <taxon>Pseudomonadati</taxon>
        <taxon>Pseudomonadota</taxon>
        <taxon>Alphaproteobacteria</taxon>
        <taxon>Hyphomicrobiales</taxon>
        <taxon>Phyllobacteriaceae</taxon>
        <taxon>Neomesorhizobium</taxon>
    </lineage>
</organism>
<dbReference type="AlphaFoldDB" id="A0A1I4FRY4"/>
<feature type="compositionally biased region" description="Basic and acidic residues" evidence="1">
    <location>
        <begin position="1"/>
        <end position="17"/>
    </location>
</feature>
<feature type="compositionally biased region" description="Basic and acidic residues" evidence="1">
    <location>
        <begin position="25"/>
        <end position="37"/>
    </location>
</feature>
<dbReference type="Proteomes" id="UP000323300">
    <property type="component" value="Unassembled WGS sequence"/>
</dbReference>
<sequence>MAKDPLDKDQTGKDKTEKPKRRQPSKGEEFEVKHLAETTDLSPNQARELLRRHGPDWRKIEEVAKNYKAES</sequence>
<dbReference type="OrthoDB" id="8087296at2"/>
<dbReference type="RefSeq" id="WP_149764566.1">
    <property type="nucleotide sequence ID" value="NZ_BSPE01000022.1"/>
</dbReference>
<evidence type="ECO:0000313" key="3">
    <source>
        <dbReference type="Proteomes" id="UP000323300"/>
    </source>
</evidence>
<dbReference type="EMBL" id="FOSL01000057">
    <property type="protein sequence ID" value="SFL20594.1"/>
    <property type="molecule type" value="Genomic_DNA"/>
</dbReference>
<evidence type="ECO:0008006" key="4">
    <source>
        <dbReference type="Google" id="ProtNLM"/>
    </source>
</evidence>